<dbReference type="EMBL" id="FOIJ01000041">
    <property type="protein sequence ID" value="SEU39320.1"/>
    <property type="molecule type" value="Genomic_DNA"/>
</dbReference>
<name>A0A1I0LGS9_9BACT</name>
<gene>
    <name evidence="1" type="ORF">SAMN05443639_1411</name>
</gene>
<evidence type="ECO:0000313" key="2">
    <source>
        <dbReference type="Proteomes" id="UP000199181"/>
    </source>
</evidence>
<proteinExistence type="predicted"/>
<keyword evidence="2" id="KW-1185">Reference proteome</keyword>
<protein>
    <submittedName>
        <fullName evidence="1">Uncharacterized protein</fullName>
    </submittedName>
</protein>
<dbReference type="AlphaFoldDB" id="A0A1I0LGS9"/>
<evidence type="ECO:0000313" key="1">
    <source>
        <dbReference type="EMBL" id="SEU39320.1"/>
    </source>
</evidence>
<organism evidence="1 2">
    <name type="scientific">Stigmatella erecta</name>
    <dbReference type="NCBI Taxonomy" id="83460"/>
    <lineage>
        <taxon>Bacteria</taxon>
        <taxon>Pseudomonadati</taxon>
        <taxon>Myxococcota</taxon>
        <taxon>Myxococcia</taxon>
        <taxon>Myxococcales</taxon>
        <taxon>Cystobacterineae</taxon>
        <taxon>Archangiaceae</taxon>
        <taxon>Stigmatella</taxon>
    </lineage>
</organism>
<accession>A0A1I0LGS9</accession>
<dbReference type="Proteomes" id="UP000199181">
    <property type="component" value="Unassembled WGS sequence"/>
</dbReference>
<feature type="non-terminal residue" evidence="1">
    <location>
        <position position="356"/>
    </location>
</feature>
<reference evidence="2" key="1">
    <citation type="submission" date="2016-10" db="EMBL/GenBank/DDBJ databases">
        <authorList>
            <person name="Varghese N."/>
            <person name="Submissions S."/>
        </authorList>
    </citation>
    <scope>NUCLEOTIDE SEQUENCE [LARGE SCALE GENOMIC DNA]</scope>
    <source>
        <strain evidence="2">DSM 16858</strain>
    </source>
</reference>
<sequence>MLVLLSALTFGSVGCNSQSPGTPGQEEEASISASFAIQAADFYTSSGASRARSYSASALHSAQAFAFTDVASIRIDVKPKDSSTPLYVNFDLFKSADQWTGTIPFLPKGRALVFSAKASDATGKLLFQGTTEQTLSIANDKVVITLAAANDGQSITIPRVKKISVPSAFGSDQSGNVSFSVEANTGEALTYELTPAAGGGTFYPLTGSITLAATAGTFVSQYVPPVVNANAEYTHTVKVTNEAGHSVVTTFQTKVKPPGTTDGVKDSLLQVQFSPVINSITTHRLTGTGNVLFKAAVADDDAEAVLGYTWSFTPGAGTAFDPMPAFSGETNPVTLEHYTTQVQGTVKLEVKDSKGA</sequence>